<sequence>MKIGVNKKIVFLCFDKSDCETLENYLNEMAKKGWLLTKIKNYHLTFVKTDKINFKYNVDPLGKNFDGDSYVDKITYIKYCKDHNWEFVCGNNLFQISISEESNNEKIKSKPEESIKSLVIKDVISLIAFILFFYFIFKYDNYYLGESYMDSVSNNIWVGIYVIGILLLIYLGIDLILRIIWYINYFIKKEFKYKSLNQIKISSIFSVTLHFFIMTLLILNVVINLLDGFGISPRTSFSKESLPITLEDYNIKIQSERDCSTTKYKSFLGKYYSFSDSTYYYETYDDDDGTYIENENNGGVISYEVFESKYKNIMSNALEDIKTNHANMGSKYKKYTSGEEFNTWGAKEIYIDNSTEERIIVYDNVILMLDMEGDYTKSRINFIKEKLLNL</sequence>
<evidence type="ECO:0008006" key="4">
    <source>
        <dbReference type="Google" id="ProtNLM"/>
    </source>
</evidence>
<keyword evidence="1" id="KW-0472">Membrane</keyword>
<feature type="transmembrane region" description="Helical" evidence="1">
    <location>
        <begin position="118"/>
        <end position="137"/>
    </location>
</feature>
<feature type="transmembrane region" description="Helical" evidence="1">
    <location>
        <begin position="157"/>
        <end position="183"/>
    </location>
</feature>
<keyword evidence="1" id="KW-0812">Transmembrane</keyword>
<dbReference type="Proteomes" id="UP001348492">
    <property type="component" value="Chromosome"/>
</dbReference>
<keyword evidence="3" id="KW-1185">Reference proteome</keyword>
<dbReference type="Pfam" id="PF11193">
    <property type="entry name" value="DUF2812"/>
    <property type="match status" value="1"/>
</dbReference>
<protein>
    <recommendedName>
        <fullName evidence="4">DUF2812 domain-containing protein</fullName>
    </recommendedName>
</protein>
<keyword evidence="1" id="KW-1133">Transmembrane helix</keyword>
<evidence type="ECO:0000313" key="3">
    <source>
        <dbReference type="Proteomes" id="UP001348492"/>
    </source>
</evidence>
<dbReference type="InterPro" id="IPR021359">
    <property type="entry name" value="DUF2812"/>
</dbReference>
<dbReference type="RefSeq" id="WP_018590670.1">
    <property type="nucleotide sequence ID" value="NZ_CP117523.1"/>
</dbReference>
<reference evidence="2 3" key="1">
    <citation type="journal article" date="2023" name="PLoS ONE">
        <title>Genome-based metabolic and phylogenomic analysis of three Terrisporobacter species.</title>
        <authorList>
            <person name="Boer T."/>
            <person name="Bengelsdorf F.R."/>
            <person name="Bomeke M."/>
            <person name="Daniel R."/>
            <person name="Poehlein A."/>
        </authorList>
    </citation>
    <scope>NUCLEOTIDE SEQUENCE [LARGE SCALE GENOMIC DNA]</scope>
    <source>
        <strain evidence="2 3">DSM 1288</strain>
    </source>
</reference>
<organism evidence="2 3">
    <name type="scientific">Terrisporobacter glycolicus ATCC 14880 = DSM 1288</name>
    <dbReference type="NCBI Taxonomy" id="1121315"/>
    <lineage>
        <taxon>Bacteria</taxon>
        <taxon>Bacillati</taxon>
        <taxon>Bacillota</taxon>
        <taxon>Clostridia</taxon>
        <taxon>Peptostreptococcales</taxon>
        <taxon>Peptostreptococcaceae</taxon>
        <taxon>Terrisporobacter</taxon>
    </lineage>
</organism>
<proteinExistence type="predicted"/>
<evidence type="ECO:0000313" key="2">
    <source>
        <dbReference type="EMBL" id="WWD83858.1"/>
    </source>
</evidence>
<gene>
    <name evidence="2" type="ORF">TEGL_22740</name>
</gene>
<feature type="transmembrane region" description="Helical" evidence="1">
    <location>
        <begin position="204"/>
        <end position="226"/>
    </location>
</feature>
<name>A0ABZ2EW82_9FIRM</name>
<dbReference type="EMBL" id="CP117523">
    <property type="protein sequence ID" value="WWD83858.1"/>
    <property type="molecule type" value="Genomic_DNA"/>
</dbReference>
<accession>A0ABZ2EW82</accession>
<evidence type="ECO:0000256" key="1">
    <source>
        <dbReference type="SAM" id="Phobius"/>
    </source>
</evidence>